<feature type="compositionally biased region" description="Polar residues" evidence="2">
    <location>
        <begin position="68"/>
        <end position="77"/>
    </location>
</feature>
<evidence type="ECO:0000256" key="2">
    <source>
        <dbReference type="SAM" id="MobiDB-lite"/>
    </source>
</evidence>
<organism evidence="4 5">
    <name type="scientific">Neisseria meningitidis serogroup B</name>
    <dbReference type="NCBI Taxonomy" id="491"/>
    <lineage>
        <taxon>Bacteria</taxon>
        <taxon>Pseudomonadati</taxon>
        <taxon>Pseudomonadota</taxon>
        <taxon>Betaproteobacteria</taxon>
        <taxon>Neisseriales</taxon>
        <taxon>Neisseriaceae</taxon>
        <taxon>Neisseria</taxon>
    </lineage>
</organism>
<feature type="region of interest" description="Disordered" evidence="2">
    <location>
        <begin position="40"/>
        <end position="110"/>
    </location>
</feature>
<feature type="chain" id="PRO_5005223660" evidence="3">
    <location>
        <begin position="24"/>
        <end position="171"/>
    </location>
</feature>
<feature type="coiled-coil region" evidence="1">
    <location>
        <begin position="110"/>
        <end position="167"/>
    </location>
</feature>
<evidence type="ECO:0000313" key="5">
    <source>
        <dbReference type="Proteomes" id="UP000182715"/>
    </source>
</evidence>
<accession>A0A0H5QW62</accession>
<proteinExistence type="predicted"/>
<keyword evidence="3" id="KW-0732">Signal</keyword>
<evidence type="ECO:0000256" key="3">
    <source>
        <dbReference type="SAM" id="SignalP"/>
    </source>
</evidence>
<keyword evidence="1" id="KW-0175">Coiled coil</keyword>
<evidence type="ECO:0000256" key="1">
    <source>
        <dbReference type="SAM" id="Coils"/>
    </source>
</evidence>
<dbReference type="AlphaFoldDB" id="A0A0H5QW62"/>
<feature type="signal peptide" evidence="3">
    <location>
        <begin position="1"/>
        <end position="23"/>
    </location>
</feature>
<protein>
    <submittedName>
        <fullName evidence="4">Probable periplasmic protein NMA1391</fullName>
    </submittedName>
</protein>
<sequence>MKSKLPLILINFSLISSPLGANAAKIYTCTINGETVYTTKPSKSCHSTDLPPIGNYSSERYIPPQTPEPVSSPSNGGQVVKYKAPVKTVSKPAKSNTPPPQQAPSNNSRRSILETELSNERKALVEAQKMLSQARLAKGGNINHQEINALQSNVLDRQQNIQALQRELGRM</sequence>
<evidence type="ECO:0000313" key="4">
    <source>
        <dbReference type="EMBL" id="CRY99828.1"/>
    </source>
</evidence>
<name>A0A0H5QW62_NEIMI</name>
<dbReference type="Proteomes" id="UP000182715">
    <property type="component" value="Unassembled WGS sequence"/>
</dbReference>
<reference evidence="4 5" key="1">
    <citation type="submission" date="2014-11" db="EMBL/GenBank/DDBJ databases">
        <authorList>
            <person name="Diene M.Seydina."/>
        </authorList>
    </citation>
    <scope>NUCLEOTIDE SEQUENCE [LARGE SCALE GENOMIC DNA]</scope>
    <source>
        <strain evidence="4 5">Neisseria meningitidis CHUV</strain>
    </source>
</reference>
<dbReference type="EMBL" id="CVTF01000102">
    <property type="protein sequence ID" value="CRY99828.1"/>
    <property type="molecule type" value="Genomic_DNA"/>
</dbReference>